<protein>
    <submittedName>
        <fullName evidence="1">Uncharacterized protein</fullName>
    </submittedName>
</protein>
<reference evidence="1 2" key="1">
    <citation type="submission" date="2020-04" db="EMBL/GenBank/DDBJ databases">
        <authorList>
            <person name="Wallbank WR R."/>
            <person name="Pardo Diaz C."/>
            <person name="Kozak K."/>
            <person name="Martin S."/>
            <person name="Jiggins C."/>
            <person name="Moest M."/>
            <person name="Warren A I."/>
            <person name="Byers J.R.P. K."/>
            <person name="Montejo-Kovacevich G."/>
            <person name="Yen C E."/>
        </authorList>
    </citation>
    <scope>NUCLEOTIDE SEQUENCE [LARGE SCALE GENOMIC DNA]</scope>
</reference>
<accession>A0A8S1AB53</accession>
<name>A0A8S1AB53_ARCPL</name>
<evidence type="ECO:0000313" key="1">
    <source>
        <dbReference type="EMBL" id="CAB3243756.1"/>
    </source>
</evidence>
<dbReference type="AlphaFoldDB" id="A0A8S1AB53"/>
<evidence type="ECO:0000313" key="2">
    <source>
        <dbReference type="Proteomes" id="UP000494256"/>
    </source>
</evidence>
<dbReference type="Proteomes" id="UP000494256">
    <property type="component" value="Unassembled WGS sequence"/>
</dbReference>
<gene>
    <name evidence="1" type="ORF">APLA_LOCUS10515</name>
</gene>
<dbReference type="EMBL" id="CADEBD010000314">
    <property type="protein sequence ID" value="CAB3243756.1"/>
    <property type="molecule type" value="Genomic_DNA"/>
</dbReference>
<organism evidence="1 2">
    <name type="scientific">Arctia plantaginis</name>
    <name type="common">Wood tiger moth</name>
    <name type="synonym">Phalaena plantaginis</name>
    <dbReference type="NCBI Taxonomy" id="874455"/>
    <lineage>
        <taxon>Eukaryota</taxon>
        <taxon>Metazoa</taxon>
        <taxon>Ecdysozoa</taxon>
        <taxon>Arthropoda</taxon>
        <taxon>Hexapoda</taxon>
        <taxon>Insecta</taxon>
        <taxon>Pterygota</taxon>
        <taxon>Neoptera</taxon>
        <taxon>Endopterygota</taxon>
        <taxon>Lepidoptera</taxon>
        <taxon>Glossata</taxon>
        <taxon>Ditrysia</taxon>
        <taxon>Noctuoidea</taxon>
        <taxon>Erebidae</taxon>
        <taxon>Arctiinae</taxon>
        <taxon>Arctia</taxon>
    </lineage>
</organism>
<comment type="caution">
    <text evidence="1">The sequence shown here is derived from an EMBL/GenBank/DDBJ whole genome shotgun (WGS) entry which is preliminary data.</text>
</comment>
<sequence>MNRDGIIQIVEEYYGALYSCKEMEPDSPNAADLLASSIERMDTEYIPPILANEKHLSRMEFMLRCSRQEDLQYSNHLLNSSIKC</sequence>
<dbReference type="OrthoDB" id="1916590at2759"/>
<proteinExistence type="predicted"/>